<dbReference type="STRING" id="41875.K8F482"/>
<organism evidence="7 8">
    <name type="scientific">Bathycoccus prasinos</name>
    <dbReference type="NCBI Taxonomy" id="41875"/>
    <lineage>
        <taxon>Eukaryota</taxon>
        <taxon>Viridiplantae</taxon>
        <taxon>Chlorophyta</taxon>
        <taxon>Mamiellophyceae</taxon>
        <taxon>Mamiellales</taxon>
        <taxon>Bathycoccaceae</taxon>
        <taxon>Bathycoccus</taxon>
    </lineage>
</organism>
<proteinExistence type="predicted"/>
<comment type="subcellular location">
    <subcellularLocation>
        <location evidence="1">Membrane</location>
        <topology evidence="1">Multi-pass membrane protein</topology>
    </subcellularLocation>
</comment>
<sequence>MNHPFLSILSITKAHARGPPLQATVALLFGTIMHAFAGHSDDGYKGFTLWVNISLLFLIDSNIGSMMRKSYLRILGTVLGGALVVPMIVSVHEIRKKDTNLCEVASGAILASSVALVSLVCRCYKKKFGAKYEYMFVVCELTFVVCGVGGFYKEEPVINALERVLSVVMAVVIALAVARTVTPIYAADAARMDAAEAAKEIRDVLGIIVDVYLNFSFEGSMHTDDDGDGIDDALFERLEKDSLSQKQQSAMSRLSRVGGLISAAEVEIGKTFNGQEYRVLAQGLSRLYNAMIAMLFPLESGSVATELVRKYRHLIDDVQKQLNVALTSMSETALIENHNSEECVVLFNAMTDGAVRAKLRSDVLERALDEEEAKSGRQSLTSPSLYTFTQFVKTYAHVTTYVLVCVSKYKPSEYDKIANALDKSEREEEEQRKNEEEEADDGGSDTNSHSSTRKYKYAERRSSMKYFTKTRMGGGKSNDSNV</sequence>
<keyword evidence="3 6" id="KW-1133">Transmembrane helix</keyword>
<dbReference type="KEGG" id="bpg:Bathy04g00840"/>
<name>K8F482_9CHLO</name>
<feature type="transmembrane region" description="Helical" evidence="6">
    <location>
        <begin position="134"/>
        <end position="152"/>
    </location>
</feature>
<dbReference type="GeneID" id="19016109"/>
<evidence type="ECO:0000256" key="6">
    <source>
        <dbReference type="SAM" id="Phobius"/>
    </source>
</evidence>
<evidence type="ECO:0000256" key="4">
    <source>
        <dbReference type="ARBA" id="ARBA00023136"/>
    </source>
</evidence>
<accession>K8F482</accession>
<feature type="region of interest" description="Disordered" evidence="5">
    <location>
        <begin position="420"/>
        <end position="482"/>
    </location>
</feature>
<dbReference type="PANTHER" id="PTHR47804">
    <property type="entry name" value="60S RIBOSOMAL PROTEIN L19"/>
    <property type="match status" value="1"/>
</dbReference>
<dbReference type="AlphaFoldDB" id="K8F482"/>
<evidence type="ECO:0000313" key="8">
    <source>
        <dbReference type="Proteomes" id="UP000198341"/>
    </source>
</evidence>
<gene>
    <name evidence="7" type="ORF">Bathy04g00840</name>
</gene>
<dbReference type="Proteomes" id="UP000198341">
    <property type="component" value="Chromosome 4"/>
</dbReference>
<dbReference type="InterPro" id="IPR020966">
    <property type="entry name" value="ALMT"/>
</dbReference>
<dbReference type="EMBL" id="FO082275">
    <property type="protein sequence ID" value="CCO16338.1"/>
    <property type="molecule type" value="Genomic_DNA"/>
</dbReference>
<dbReference type="GO" id="GO:0015743">
    <property type="term" value="P:malate transport"/>
    <property type="evidence" value="ECO:0007669"/>
    <property type="project" value="InterPro"/>
</dbReference>
<keyword evidence="8" id="KW-1185">Reference proteome</keyword>
<dbReference type="GO" id="GO:0016020">
    <property type="term" value="C:membrane"/>
    <property type="evidence" value="ECO:0007669"/>
    <property type="project" value="UniProtKB-SubCell"/>
</dbReference>
<feature type="transmembrane region" description="Helical" evidence="6">
    <location>
        <begin position="71"/>
        <end position="92"/>
    </location>
</feature>
<dbReference type="RefSeq" id="XP_007513813.1">
    <property type="nucleotide sequence ID" value="XM_007513751.1"/>
</dbReference>
<dbReference type="InterPro" id="IPR052430">
    <property type="entry name" value="IVT-Associated"/>
</dbReference>
<keyword evidence="4 6" id="KW-0472">Membrane</keyword>
<evidence type="ECO:0000313" key="7">
    <source>
        <dbReference type="EMBL" id="CCO16338.1"/>
    </source>
</evidence>
<evidence type="ECO:0000256" key="1">
    <source>
        <dbReference type="ARBA" id="ARBA00004141"/>
    </source>
</evidence>
<evidence type="ECO:0000256" key="3">
    <source>
        <dbReference type="ARBA" id="ARBA00022989"/>
    </source>
</evidence>
<reference evidence="7 8" key="1">
    <citation type="submission" date="2011-10" db="EMBL/GenBank/DDBJ databases">
        <authorList>
            <person name="Genoscope - CEA"/>
        </authorList>
    </citation>
    <scope>NUCLEOTIDE SEQUENCE [LARGE SCALE GENOMIC DNA]</scope>
    <source>
        <strain evidence="7 8">RCC 1105</strain>
    </source>
</reference>
<dbReference type="PANTHER" id="PTHR47804:SF3">
    <property type="entry name" value="PROTEIN BRE4"/>
    <property type="match status" value="1"/>
</dbReference>
<protein>
    <submittedName>
        <fullName evidence="7">Uncharacterized protein</fullName>
    </submittedName>
</protein>
<keyword evidence="2 6" id="KW-0812">Transmembrane</keyword>
<feature type="transmembrane region" description="Helical" evidence="6">
    <location>
        <begin position="43"/>
        <end position="59"/>
    </location>
</feature>
<evidence type="ECO:0000256" key="2">
    <source>
        <dbReference type="ARBA" id="ARBA00022692"/>
    </source>
</evidence>
<evidence type="ECO:0000256" key="5">
    <source>
        <dbReference type="SAM" id="MobiDB-lite"/>
    </source>
</evidence>
<feature type="transmembrane region" description="Helical" evidence="6">
    <location>
        <begin position="164"/>
        <end position="182"/>
    </location>
</feature>
<feature type="compositionally biased region" description="Basic and acidic residues" evidence="5">
    <location>
        <begin position="420"/>
        <end position="435"/>
    </location>
</feature>
<dbReference type="Pfam" id="PF11744">
    <property type="entry name" value="ALMT"/>
    <property type="match status" value="1"/>
</dbReference>
<feature type="transmembrane region" description="Helical" evidence="6">
    <location>
        <begin position="104"/>
        <end position="122"/>
    </location>
</feature>